<proteinExistence type="predicted"/>
<dbReference type="KEGG" id="muo:115469153"/>
<feature type="compositionally biased region" description="Polar residues" evidence="1">
    <location>
        <begin position="439"/>
        <end position="461"/>
    </location>
</feature>
<feature type="region of interest" description="Disordered" evidence="1">
    <location>
        <begin position="44"/>
        <end position="76"/>
    </location>
</feature>
<feature type="compositionally biased region" description="Basic and acidic residues" evidence="1">
    <location>
        <begin position="534"/>
        <end position="552"/>
    </location>
</feature>
<dbReference type="InParanoid" id="A0A6P7XPU6"/>
<sequence>MPELHEFPHTNYVKSSEEISANFVSDTLSVSQPSEKLHDYKLQLQDTNKSHSIHPSAMSRDLKDENIMAGSPSKQQKGLAIEMEKAERIHRKDNIKCDDNNIPKDREFKQAKGMPECHTLKMEQNNDLKCTGNISLRDKGKENVALNIQKKRNEDLKRQREKIVESYSNNGKTPNDDFSKNVLNAKCKKPPKPQEHKVFKVMANQKDNVKTKIALPNQESDFFPDVDSSAIRSDKNALANLIPTLSDGHSVDHEVASKLAKHEAAPMLWHMSTTKGSCGANSITSLPLSESTERPVKHSKPDTAGSENSGNGLNVGKLTESRKTFADPKRELSFAIETSYPKEKVSKNIPLFCPVVVKSSYKMEPPIKTATLTIQPLVHKSLMPSPRKRDMVDFKGKNVSIPGSIGRKIKRKPEIFLNPSENDSKLTTKDKDRPIISPTGKSECQSQATPEKSPTGTSECQPQAKPTKRPTGTFACQLQAKSAKSPNVTSESQLQTRSAMHETKLLQTSQPQSNLSHPGRSAVSKARRQKHQTSKTDDPVKCKNTAEEEKSHCASNQTNEEGMQYTERAKYTAESYSENENSPGQSFKPLIVRVPDTFKRYT</sequence>
<accession>A0A6P7XPU6</accession>
<gene>
    <name evidence="3" type="primary">LOC115469153</name>
</gene>
<evidence type="ECO:0000256" key="1">
    <source>
        <dbReference type="SAM" id="MobiDB-lite"/>
    </source>
</evidence>
<evidence type="ECO:0000313" key="2">
    <source>
        <dbReference type="Proteomes" id="UP000515156"/>
    </source>
</evidence>
<dbReference type="OrthoDB" id="10250509at2759"/>
<reference evidence="3" key="1">
    <citation type="submission" date="2025-08" db="UniProtKB">
        <authorList>
            <consortium name="RefSeq"/>
        </authorList>
    </citation>
    <scope>IDENTIFICATION</scope>
</reference>
<feature type="compositionally biased region" description="Basic and acidic residues" evidence="1">
    <location>
        <begin position="422"/>
        <end position="434"/>
    </location>
</feature>
<feature type="compositionally biased region" description="Basic and acidic residues" evidence="1">
    <location>
        <begin position="291"/>
        <end position="301"/>
    </location>
</feature>
<organism evidence="2 3">
    <name type="scientific">Microcaecilia unicolor</name>
    <dbReference type="NCBI Taxonomy" id="1415580"/>
    <lineage>
        <taxon>Eukaryota</taxon>
        <taxon>Metazoa</taxon>
        <taxon>Chordata</taxon>
        <taxon>Craniata</taxon>
        <taxon>Vertebrata</taxon>
        <taxon>Euteleostomi</taxon>
        <taxon>Amphibia</taxon>
        <taxon>Gymnophiona</taxon>
        <taxon>Siphonopidae</taxon>
        <taxon>Microcaecilia</taxon>
    </lineage>
</organism>
<protein>
    <submittedName>
        <fullName evidence="3">Uncharacterized protein LOC115469153</fullName>
    </submittedName>
</protein>
<feature type="compositionally biased region" description="Polar residues" evidence="1">
    <location>
        <begin position="280"/>
        <end position="290"/>
    </location>
</feature>
<dbReference type="Proteomes" id="UP000515156">
    <property type="component" value="Chromosome 4"/>
</dbReference>
<dbReference type="GeneID" id="115469153"/>
<name>A0A6P7XPU6_9AMPH</name>
<keyword evidence="2" id="KW-1185">Reference proteome</keyword>
<feature type="compositionally biased region" description="Polar residues" evidence="1">
    <location>
        <begin position="505"/>
        <end position="516"/>
    </location>
</feature>
<dbReference type="RefSeq" id="XP_030057372.1">
    <property type="nucleotide sequence ID" value="XM_030201512.1"/>
</dbReference>
<feature type="compositionally biased region" description="Polar residues" evidence="1">
    <location>
        <begin position="574"/>
        <end position="585"/>
    </location>
</feature>
<evidence type="ECO:0000313" key="3">
    <source>
        <dbReference type="RefSeq" id="XP_030057372.1"/>
    </source>
</evidence>
<feature type="region of interest" description="Disordered" evidence="1">
    <location>
        <begin position="403"/>
        <end position="588"/>
    </location>
</feature>
<feature type="compositionally biased region" description="Polar residues" evidence="1">
    <location>
        <begin position="474"/>
        <end position="498"/>
    </location>
</feature>
<feature type="region of interest" description="Disordered" evidence="1">
    <location>
        <begin position="280"/>
        <end position="324"/>
    </location>
</feature>
<dbReference type="AlphaFoldDB" id="A0A6P7XPU6"/>